<keyword evidence="3" id="KW-1185">Reference proteome</keyword>
<evidence type="ECO:0000313" key="3">
    <source>
        <dbReference type="Proteomes" id="UP000815677"/>
    </source>
</evidence>
<protein>
    <submittedName>
        <fullName evidence="2">Uncharacterized protein</fullName>
    </submittedName>
</protein>
<evidence type="ECO:0000313" key="2">
    <source>
        <dbReference type="EMBL" id="GAT45486.1"/>
    </source>
</evidence>
<feature type="region of interest" description="Disordered" evidence="1">
    <location>
        <begin position="573"/>
        <end position="620"/>
    </location>
</feature>
<feature type="compositionally biased region" description="Pro residues" evidence="1">
    <location>
        <begin position="581"/>
        <end position="590"/>
    </location>
</feature>
<dbReference type="Proteomes" id="UP000815677">
    <property type="component" value="Unassembled WGS sequence"/>
</dbReference>
<proteinExistence type="predicted"/>
<dbReference type="EMBL" id="DF841376">
    <property type="protein sequence ID" value="GAT45486.1"/>
    <property type="molecule type" value="Genomic_DNA"/>
</dbReference>
<name>A0ABQ0L2X8_MYCCL</name>
<evidence type="ECO:0000256" key="1">
    <source>
        <dbReference type="SAM" id="MobiDB-lite"/>
    </source>
</evidence>
<sequence length="717" mass="78456">MPAPPNLDVVKLIIIDGPDDVHIRYAPCPDPANFNIAASEPAEEFGMTEEWDRNLANYQLLKFKKDGRLHEHALLEPLAVLDLRNIGRVLILVSVIGVEQNRDIVHFAEYVREAQASVAQEAALFQVASTPVASTSRNGAAVIEISSSPEPDIYEDPSSEIEFVSEASEVILSFKSPVSHASPCSIPFLQLSDTSDSSPTMSCPHLEKRAMYFELCTSSFPLGTKDDDFRSLPEATTLAAPMPHIARCSPSTSSLTGAPAVAARALPHFSFPVHNFSFSIIATCIHTTMAMPRRLRATVLEEWAVLPATHSCYTHHTHTGISPEQDRPVGPLLPEVERVVAERRAEVARRQTTWAEKGASGYAPIARTMQRQYQAVCPSVGYAKCNARRTCLWACANVRLPTVWVHVCSAVYPDNSQSVPGCAGEGCKGGGCRCRGGEEADRGNNVGAAGQVRQDGDDGPDKVSAQTALVACGIGARNERCRLWTSMPRPLCQSGTIVLTHINSTRAAASVPPTMTTHRPVFKSPLDRRNHRLRGSTEAEFNQGAITTVWNRLNASERSDLLSIAALPYTNKPLPVNSRPPRIPPAPAPAGPSRQRQHSPPAAGSSQQRLPSALPPDDSEGCREVTVRFYYQDNCFKDMQLEAPTSLRLLLMKSINLRHLRQIGVNTKTKVEHYVGSQKKWKPQRWATQIHVSDGEVVLLRKQGVAVPKNATRFLNN</sequence>
<gene>
    <name evidence="2" type="ORF">MCHLO_03061</name>
</gene>
<organism evidence="2 3">
    <name type="scientific">Mycena chlorophos</name>
    <name type="common">Agaric fungus</name>
    <name type="synonym">Agaricus chlorophos</name>
    <dbReference type="NCBI Taxonomy" id="658473"/>
    <lineage>
        <taxon>Eukaryota</taxon>
        <taxon>Fungi</taxon>
        <taxon>Dikarya</taxon>
        <taxon>Basidiomycota</taxon>
        <taxon>Agaricomycotina</taxon>
        <taxon>Agaricomycetes</taxon>
        <taxon>Agaricomycetidae</taxon>
        <taxon>Agaricales</taxon>
        <taxon>Marasmiineae</taxon>
        <taxon>Mycenaceae</taxon>
        <taxon>Mycena</taxon>
    </lineage>
</organism>
<reference evidence="2" key="1">
    <citation type="submission" date="2014-09" db="EMBL/GenBank/DDBJ databases">
        <title>Genome sequence of the luminous mushroom Mycena chlorophos for searching fungal bioluminescence genes.</title>
        <authorList>
            <person name="Tanaka Y."/>
            <person name="Kasuga D."/>
            <person name="Oba Y."/>
            <person name="Hase S."/>
            <person name="Sato K."/>
            <person name="Oba Y."/>
            <person name="Sakakibara Y."/>
        </authorList>
    </citation>
    <scope>NUCLEOTIDE SEQUENCE</scope>
</reference>
<accession>A0ABQ0L2X8</accession>